<dbReference type="PANTHER" id="PTHR31528:SF3">
    <property type="entry name" value="THIAMINE BIOSYNTHESIS PROTEIN HI_0357-RELATED"/>
    <property type="match status" value="1"/>
</dbReference>
<keyword evidence="2" id="KW-1185">Reference proteome</keyword>
<organism evidence="1 2">
    <name type="scientific">Corynebacterium glyciniphilum AJ 3170</name>
    <dbReference type="NCBI Taxonomy" id="1404245"/>
    <lineage>
        <taxon>Bacteria</taxon>
        <taxon>Bacillati</taxon>
        <taxon>Actinomycetota</taxon>
        <taxon>Actinomycetes</taxon>
        <taxon>Mycobacteriales</taxon>
        <taxon>Corynebacteriaceae</taxon>
        <taxon>Corynebacterium</taxon>
    </lineage>
</organism>
<gene>
    <name evidence="1" type="ORF">CGLY_01420</name>
</gene>
<dbReference type="GO" id="GO:0009228">
    <property type="term" value="P:thiamine biosynthetic process"/>
    <property type="evidence" value="ECO:0007669"/>
    <property type="project" value="InterPro"/>
</dbReference>
<sequence length="396" mass="42417">MKNARTVTAGTVAVVTTFALTACGDDSDSSTASGYDGEVGTTDLSSVCPSTVVVQTDWFPEAEHGHLYEQLNYGGDGRDAVSIDADGKTVSGPLFDGENGYTGVDIEIRSGGPAIGNQNVTSQMYQDPDILLGYVDTDQSIQNSDGMPTTGVMATLAKSPQMIMWDPETYPDVREIADLKDENATVLTFSNMSYIRYLTGAGILDESQIDESYDGSPATFVAADGANAQQGYSSSEPYNYENEVQGWMKPVEYQLIHDAGFPTYKSALATKTADLEDAGTTDCLSELIPVLQRGVKSYMEDPAATNELIVEAVEDFNAGWVYGDGNADYGHRQMAEEELVADGSDGVLGSFDEARVNEVLDIVTPIFAEQNTPVKDGVATEELATNEFLDEGVSLQ</sequence>
<name>X5DPZ6_9CORY</name>
<dbReference type="RefSeq" id="WP_038545469.1">
    <property type="nucleotide sequence ID" value="NZ_CP006842.1"/>
</dbReference>
<keyword evidence="1" id="KW-0449">Lipoprotein</keyword>
<dbReference type="eggNOG" id="COG0715">
    <property type="taxonomic scope" value="Bacteria"/>
</dbReference>
<dbReference type="KEGG" id="cgy:CGLY_01420"/>
<dbReference type="STRING" id="1404245.CGLY_01420"/>
<evidence type="ECO:0000313" key="2">
    <source>
        <dbReference type="Proteomes" id="UP000023703"/>
    </source>
</evidence>
<accession>X5DPZ6</accession>
<dbReference type="PROSITE" id="PS51257">
    <property type="entry name" value="PROKAR_LIPOPROTEIN"/>
    <property type="match status" value="1"/>
</dbReference>
<evidence type="ECO:0000313" key="1">
    <source>
        <dbReference type="EMBL" id="AHW62732.1"/>
    </source>
</evidence>
<protein>
    <submittedName>
        <fullName evidence="1">ABC-type transporter, substrate-binding lipoprotein</fullName>
    </submittedName>
</protein>
<dbReference type="Gene3D" id="3.40.190.10">
    <property type="entry name" value="Periplasmic binding protein-like II"/>
    <property type="match status" value="2"/>
</dbReference>
<dbReference type="PANTHER" id="PTHR31528">
    <property type="entry name" value="4-AMINO-5-HYDROXYMETHYL-2-METHYLPYRIMIDINE PHOSPHATE SYNTHASE THI11-RELATED"/>
    <property type="match status" value="1"/>
</dbReference>
<reference evidence="1 2" key="1">
    <citation type="journal article" date="2015" name="Int. J. Syst. Evol. Microbiol.">
        <title>Revisiting Corynebacterium glyciniphilum (ex Kubota et al., 1972) sp. nov., nom. rev., isolated from putrefied banana.</title>
        <authorList>
            <person name="Al-Dilaimi A."/>
            <person name="Bednarz H."/>
            <person name="Lomker A."/>
            <person name="Niehaus K."/>
            <person name="Kalinowski J."/>
            <person name="Ruckert C."/>
        </authorList>
    </citation>
    <scope>NUCLEOTIDE SEQUENCE [LARGE SCALE GENOMIC DNA]</scope>
    <source>
        <strain evidence="1">AJ 3170</strain>
    </source>
</reference>
<dbReference type="Proteomes" id="UP000023703">
    <property type="component" value="Chromosome"/>
</dbReference>
<dbReference type="AlphaFoldDB" id="X5DPZ6"/>
<dbReference type="EMBL" id="CP006842">
    <property type="protein sequence ID" value="AHW62732.1"/>
    <property type="molecule type" value="Genomic_DNA"/>
</dbReference>
<dbReference type="HOGENOM" id="CLU_709437_0_0_11"/>
<dbReference type="OrthoDB" id="3595952at2"/>
<dbReference type="InterPro" id="IPR027939">
    <property type="entry name" value="NMT1/THI5"/>
</dbReference>
<proteinExistence type="predicted"/>